<evidence type="ECO:0000256" key="4">
    <source>
        <dbReference type="RuleBase" id="RU003690"/>
    </source>
</evidence>
<proteinExistence type="inferred from homology"/>
<comment type="caution">
    <text evidence="6">The sequence shown here is derived from an EMBL/GenBank/DDBJ whole genome shotgun (WGS) entry which is preliminary data.</text>
</comment>
<evidence type="ECO:0008006" key="8">
    <source>
        <dbReference type="Google" id="ProtNLM"/>
    </source>
</evidence>
<dbReference type="PANTHER" id="PTHR10353">
    <property type="entry name" value="GLYCOSYL HYDROLASE"/>
    <property type="match status" value="1"/>
</dbReference>
<dbReference type="Pfam" id="PF00232">
    <property type="entry name" value="Glyco_hydro_1"/>
    <property type="match status" value="1"/>
</dbReference>
<dbReference type="InterPro" id="IPR001360">
    <property type="entry name" value="Glyco_hydro_1"/>
</dbReference>
<dbReference type="Proteomes" id="UP000315295">
    <property type="component" value="Unassembled WGS sequence"/>
</dbReference>
<dbReference type="InterPro" id="IPR017853">
    <property type="entry name" value="GH"/>
</dbReference>
<feature type="signal peptide" evidence="5">
    <location>
        <begin position="1"/>
        <end position="24"/>
    </location>
</feature>
<comment type="similarity">
    <text evidence="1 4">Belongs to the glycosyl hydrolase 1 family.</text>
</comment>
<keyword evidence="5" id="KW-0732">Signal</keyword>
<dbReference type="PROSITE" id="PS00653">
    <property type="entry name" value="GLYCOSYL_HYDROL_F1_2"/>
    <property type="match status" value="1"/>
</dbReference>
<organism evidence="6 7">
    <name type="scientific">Malus baccata</name>
    <name type="common">Siberian crab apple</name>
    <name type="synonym">Pyrus baccata</name>
    <dbReference type="NCBI Taxonomy" id="106549"/>
    <lineage>
        <taxon>Eukaryota</taxon>
        <taxon>Viridiplantae</taxon>
        <taxon>Streptophyta</taxon>
        <taxon>Embryophyta</taxon>
        <taxon>Tracheophyta</taxon>
        <taxon>Spermatophyta</taxon>
        <taxon>Magnoliopsida</taxon>
        <taxon>eudicotyledons</taxon>
        <taxon>Gunneridae</taxon>
        <taxon>Pentapetalae</taxon>
        <taxon>rosids</taxon>
        <taxon>fabids</taxon>
        <taxon>Rosales</taxon>
        <taxon>Rosaceae</taxon>
        <taxon>Amygdaloideae</taxon>
        <taxon>Maleae</taxon>
        <taxon>Malus</taxon>
    </lineage>
</organism>
<gene>
    <name evidence="6" type="ORF">C1H46_024604</name>
</gene>
<dbReference type="STRING" id="106549.A0A540LTV8"/>
<feature type="chain" id="PRO_5021985347" description="Beta-glucosidase" evidence="5">
    <location>
        <begin position="25"/>
        <end position="536"/>
    </location>
</feature>
<dbReference type="AlphaFoldDB" id="A0A540LTV8"/>
<dbReference type="SUPFAM" id="SSF51445">
    <property type="entry name" value="(Trans)glycosidases"/>
    <property type="match status" value="1"/>
</dbReference>
<dbReference type="InterPro" id="IPR033132">
    <property type="entry name" value="GH_1_N_CS"/>
</dbReference>
<name>A0A540LTV8_MALBA</name>
<dbReference type="PANTHER" id="PTHR10353:SF137">
    <property type="entry name" value="MYROSINASE 3-RELATED"/>
    <property type="match status" value="1"/>
</dbReference>
<dbReference type="FunFam" id="3.20.20.80:FF:000020">
    <property type="entry name" value="Beta-glucosidase 12"/>
    <property type="match status" value="1"/>
</dbReference>
<evidence type="ECO:0000256" key="5">
    <source>
        <dbReference type="SAM" id="SignalP"/>
    </source>
</evidence>
<dbReference type="EMBL" id="VIEB01000468">
    <property type="protein sequence ID" value="TQD89838.1"/>
    <property type="molecule type" value="Genomic_DNA"/>
</dbReference>
<evidence type="ECO:0000256" key="1">
    <source>
        <dbReference type="ARBA" id="ARBA00010838"/>
    </source>
</evidence>
<evidence type="ECO:0000313" key="7">
    <source>
        <dbReference type="Proteomes" id="UP000315295"/>
    </source>
</evidence>
<accession>A0A540LTV8</accession>
<evidence type="ECO:0000256" key="3">
    <source>
        <dbReference type="ARBA" id="ARBA00023295"/>
    </source>
</evidence>
<keyword evidence="7" id="KW-1185">Reference proteome</keyword>
<reference evidence="6 7" key="1">
    <citation type="journal article" date="2019" name="G3 (Bethesda)">
        <title>Sequencing of a Wild Apple (Malus baccata) Genome Unravels the Differences Between Cultivated and Wild Apple Species Regarding Disease Resistance and Cold Tolerance.</title>
        <authorList>
            <person name="Chen X."/>
        </authorList>
    </citation>
    <scope>NUCLEOTIDE SEQUENCE [LARGE SCALE GENOMIC DNA]</scope>
    <source>
        <strain evidence="7">cv. Shandingzi</strain>
        <tissue evidence="6">Leaves</tissue>
    </source>
</reference>
<evidence type="ECO:0000313" key="6">
    <source>
        <dbReference type="EMBL" id="TQD89838.1"/>
    </source>
</evidence>
<dbReference type="GO" id="GO:0005975">
    <property type="term" value="P:carbohydrate metabolic process"/>
    <property type="evidence" value="ECO:0007669"/>
    <property type="project" value="InterPro"/>
</dbReference>
<evidence type="ECO:0000256" key="2">
    <source>
        <dbReference type="ARBA" id="ARBA00022801"/>
    </source>
</evidence>
<sequence length="536" mass="61009">MALKLRCWIVCLLLLVLLVSVALTNDTDASTDPPIHCGSLNRSSFEPGFIFGTASASYQFEGAAREDGRGPSIWDTYTHDHPERIVDGSNGDVAVDQYHRYKEDVRIMKDMGLDAYRFSISWSRLLPSGKLSGGVNQRGIIHYNNLIDELLRNGINPIVTLFHWDVPEALEHEYGGFLSPRIINHFRDYAELCYKEFGDRVKQWTTLNEPHSVSNNGFAVGSQAPGRCSYWQNRNCLGGDSAIEPYLATHHLLLAHAAAVKVYKDKYQAFQKGLIGITLNTYWFVPASETKEDKHAALRSLDFMFGWFMEPLTSGDYPQSMRSLVGNRLPVFTNEESMLLTGSFDFLGLNYYTARYSSNDVPDNSSIPASYVTDPHVKVTIELNGVPIGPPTASDWLYVYPKGVYDLLLYIKKKYNDPLIYITESGVSEFNDPKLSLEEALNDTNRVDYYYRHLCYVRAAIENGSKVKGYIAWSLLDNFEWEIGYAVRFGINYVDYNNGLKRYPKLSAHWFKSFLKKDSRSVAIRNVRNTKFVYQI</sequence>
<protein>
    <recommendedName>
        <fullName evidence="8">Beta-glucosidase</fullName>
    </recommendedName>
</protein>
<dbReference type="Gene3D" id="3.20.20.80">
    <property type="entry name" value="Glycosidases"/>
    <property type="match status" value="1"/>
</dbReference>
<keyword evidence="3" id="KW-0326">Glycosidase</keyword>
<dbReference type="PRINTS" id="PR00131">
    <property type="entry name" value="GLHYDRLASE1"/>
</dbReference>
<dbReference type="GO" id="GO:0008422">
    <property type="term" value="F:beta-glucosidase activity"/>
    <property type="evidence" value="ECO:0007669"/>
    <property type="project" value="TreeGrafter"/>
</dbReference>
<keyword evidence="2" id="KW-0378">Hydrolase</keyword>